<gene>
    <name evidence="2" type="ORF">WJX72_009149</name>
</gene>
<evidence type="ECO:0000313" key="2">
    <source>
        <dbReference type="EMBL" id="KAK9817075.1"/>
    </source>
</evidence>
<dbReference type="Proteomes" id="UP001489004">
    <property type="component" value="Unassembled WGS sequence"/>
</dbReference>
<evidence type="ECO:0000256" key="1">
    <source>
        <dbReference type="SAM" id="SignalP"/>
    </source>
</evidence>
<dbReference type="AlphaFoldDB" id="A0AAW1Q4U7"/>
<keyword evidence="1" id="KW-0732">Signal</keyword>
<protein>
    <submittedName>
        <fullName evidence="2">Uncharacterized protein</fullName>
    </submittedName>
</protein>
<keyword evidence="3" id="KW-1185">Reference proteome</keyword>
<name>A0AAW1Q4U7_9CHLO</name>
<proteinExistence type="predicted"/>
<organism evidence="2 3">
    <name type="scientific">[Myrmecia] bisecta</name>
    <dbReference type="NCBI Taxonomy" id="41462"/>
    <lineage>
        <taxon>Eukaryota</taxon>
        <taxon>Viridiplantae</taxon>
        <taxon>Chlorophyta</taxon>
        <taxon>core chlorophytes</taxon>
        <taxon>Trebouxiophyceae</taxon>
        <taxon>Trebouxiales</taxon>
        <taxon>Trebouxiaceae</taxon>
        <taxon>Myrmecia</taxon>
    </lineage>
</organism>
<feature type="chain" id="PRO_5043508820" evidence="1">
    <location>
        <begin position="21"/>
        <end position="86"/>
    </location>
</feature>
<dbReference type="EMBL" id="JALJOR010000005">
    <property type="protein sequence ID" value="KAK9817075.1"/>
    <property type="molecule type" value="Genomic_DNA"/>
</dbReference>
<sequence>MKTVAAVCALFAVLAVTAHAEEITSTARGSFPVRKLLQATSTSAVAVGATPTAVPVATPVVPVKQAFPVKQVPVKKVVEEPVKKGW</sequence>
<comment type="caution">
    <text evidence="2">The sequence shown here is derived from an EMBL/GenBank/DDBJ whole genome shotgun (WGS) entry which is preliminary data.</text>
</comment>
<reference evidence="2 3" key="1">
    <citation type="journal article" date="2024" name="Nat. Commun.">
        <title>Phylogenomics reveals the evolutionary origins of lichenization in chlorophyte algae.</title>
        <authorList>
            <person name="Puginier C."/>
            <person name="Libourel C."/>
            <person name="Otte J."/>
            <person name="Skaloud P."/>
            <person name="Haon M."/>
            <person name="Grisel S."/>
            <person name="Petersen M."/>
            <person name="Berrin J.G."/>
            <person name="Delaux P.M."/>
            <person name="Dal Grande F."/>
            <person name="Keller J."/>
        </authorList>
    </citation>
    <scope>NUCLEOTIDE SEQUENCE [LARGE SCALE GENOMIC DNA]</scope>
    <source>
        <strain evidence="2 3">SAG 2043</strain>
    </source>
</reference>
<evidence type="ECO:0000313" key="3">
    <source>
        <dbReference type="Proteomes" id="UP001489004"/>
    </source>
</evidence>
<feature type="signal peptide" evidence="1">
    <location>
        <begin position="1"/>
        <end position="20"/>
    </location>
</feature>
<accession>A0AAW1Q4U7</accession>